<comment type="caution">
    <text evidence="2">The sequence shown here is derived from an EMBL/GenBank/DDBJ whole genome shotgun (WGS) entry which is preliminary data.</text>
</comment>
<dbReference type="PANTHER" id="PTHR43861:SF1">
    <property type="entry name" value="TRANS-ACONITATE 2-METHYLTRANSFERASE"/>
    <property type="match status" value="1"/>
</dbReference>
<gene>
    <name evidence="2" type="ORF">BXU00_00505</name>
</gene>
<name>A0A397WNC6_9ARCH</name>
<proteinExistence type="predicted"/>
<accession>A0A397WNC6</accession>
<dbReference type="InterPro" id="IPR013216">
    <property type="entry name" value="Methyltransf_11"/>
</dbReference>
<dbReference type="Pfam" id="PF08241">
    <property type="entry name" value="Methyltransf_11"/>
    <property type="match status" value="1"/>
</dbReference>
<dbReference type="SUPFAM" id="SSF53335">
    <property type="entry name" value="S-adenosyl-L-methionine-dependent methyltransferases"/>
    <property type="match status" value="1"/>
</dbReference>
<feature type="domain" description="Methyltransferase type 11" evidence="1">
    <location>
        <begin position="50"/>
        <end position="143"/>
    </location>
</feature>
<protein>
    <recommendedName>
        <fullName evidence="1">Methyltransferase type 11 domain-containing protein</fullName>
    </recommendedName>
</protein>
<dbReference type="GO" id="GO:0008757">
    <property type="term" value="F:S-adenosylmethionine-dependent methyltransferase activity"/>
    <property type="evidence" value="ECO:0007669"/>
    <property type="project" value="InterPro"/>
</dbReference>
<dbReference type="AlphaFoldDB" id="A0A397WNC6"/>
<sequence length="206" mass="24596">MEKDYVKETIKTYEKVADRYAEKWLNYREESYIDLLKNFVNLLKNKEKVLDAGCGPGRDIKILYELGIKEVYGIDLSKNMLNIAKEYEPRGKYFIMDIRKLEFSNEFFDGIICIGVLVHLNKEDFIRSLKELYRVLKKEGILLLSVKIDKEEKILIDKKYGEIRYFFIYTENFVKDSLKNVGFEILETRYNNSSDKEIWLNLFCKK</sequence>
<organism evidence="2 3">
    <name type="scientific">Candidatus Nanoclepta minutus</name>
    <dbReference type="NCBI Taxonomy" id="1940235"/>
    <lineage>
        <taxon>Archaea</taxon>
        <taxon>Nanobdellota</taxon>
        <taxon>Candidatus Nanoclepta</taxon>
    </lineage>
</organism>
<evidence type="ECO:0000313" key="3">
    <source>
        <dbReference type="Proteomes" id="UP000266622"/>
    </source>
</evidence>
<evidence type="ECO:0000313" key="2">
    <source>
        <dbReference type="EMBL" id="RIB35575.1"/>
    </source>
</evidence>
<dbReference type="PANTHER" id="PTHR43861">
    <property type="entry name" value="TRANS-ACONITATE 2-METHYLTRANSFERASE-RELATED"/>
    <property type="match status" value="1"/>
</dbReference>
<dbReference type="InterPro" id="IPR029063">
    <property type="entry name" value="SAM-dependent_MTases_sf"/>
</dbReference>
<dbReference type="CDD" id="cd02440">
    <property type="entry name" value="AdoMet_MTases"/>
    <property type="match status" value="1"/>
</dbReference>
<dbReference type="Proteomes" id="UP000266622">
    <property type="component" value="Unassembled WGS sequence"/>
</dbReference>
<dbReference type="Gene3D" id="3.40.50.150">
    <property type="entry name" value="Vaccinia Virus protein VP39"/>
    <property type="match status" value="1"/>
</dbReference>
<evidence type="ECO:0000259" key="1">
    <source>
        <dbReference type="Pfam" id="PF08241"/>
    </source>
</evidence>
<reference evidence="2 3" key="1">
    <citation type="journal article" date="2018" name="Syst. Appl. Microbiol.">
        <title>A new symbiotic nanoarchaeote (Candidatus Nanoclepta minutus) and its host (Zestosphaera tikiterensis gen. nov., sp. nov.) from a New Zealand hot spring.</title>
        <authorList>
            <person name="St John E."/>
            <person name="Liu Y."/>
            <person name="Podar M."/>
            <person name="Stott M.B."/>
            <person name="Meneghin J."/>
            <person name="Chen Z."/>
            <person name="Lagutin K."/>
            <person name="Mitchell K."/>
            <person name="Reysenbach A.L."/>
        </authorList>
    </citation>
    <scope>NUCLEOTIDE SEQUENCE [LARGE SCALE GENOMIC DNA]</scope>
    <source>
        <strain evidence="2">NZ3</strain>
    </source>
</reference>
<dbReference type="EMBL" id="MWMI01000001">
    <property type="protein sequence ID" value="RIB35575.1"/>
    <property type="molecule type" value="Genomic_DNA"/>
</dbReference>